<protein>
    <submittedName>
        <fullName evidence="1">Uncharacterized protein</fullName>
    </submittedName>
</protein>
<evidence type="ECO:0000313" key="2">
    <source>
        <dbReference type="Proteomes" id="UP001259832"/>
    </source>
</evidence>
<reference evidence="1" key="1">
    <citation type="submission" date="2023-08" db="EMBL/GenBank/DDBJ databases">
        <title>Reference Genome Resource for the Citrus Pathogen Phytophthora citrophthora.</title>
        <authorList>
            <person name="Moller H."/>
            <person name="Coetzee B."/>
            <person name="Rose L.J."/>
            <person name="Van Niekerk J.M."/>
        </authorList>
    </citation>
    <scope>NUCLEOTIDE SEQUENCE</scope>
    <source>
        <strain evidence="1">STE-U-9442</strain>
    </source>
</reference>
<dbReference type="AlphaFoldDB" id="A0AAD9GTD6"/>
<comment type="caution">
    <text evidence="1">The sequence shown here is derived from an EMBL/GenBank/DDBJ whole genome shotgun (WGS) entry which is preliminary data.</text>
</comment>
<organism evidence="1 2">
    <name type="scientific">Phytophthora citrophthora</name>
    <dbReference type="NCBI Taxonomy" id="4793"/>
    <lineage>
        <taxon>Eukaryota</taxon>
        <taxon>Sar</taxon>
        <taxon>Stramenopiles</taxon>
        <taxon>Oomycota</taxon>
        <taxon>Peronosporomycetes</taxon>
        <taxon>Peronosporales</taxon>
        <taxon>Peronosporaceae</taxon>
        <taxon>Phytophthora</taxon>
    </lineage>
</organism>
<sequence length="343" mass="38957">MAPFYEIVDRLNVEDVVHTEPKKVIRYFRRYVPLTLPMINNSTRGPANPRRNWPMINLRTHDGFQYPAIASPSKPNEVYETTKKILKLVLPVDYIGVSHTIERDLDQPARYPPERADITHVGDKPLPINGKLKLDLQVLTLGGPLVLQNVICWVTEHNLLPGIGDLLLSWWIMKLLGYNRETYLSLRSNCVLNRITAGPPVVAEAKRSLGDGGARACFPHFGKDVIDVFRIIIGCDLTVEMPPMENPQSKWCPSPHVVTKRDTDDHCMIVDVRGPNACVESVVWSMPILETAFEQFRGRSERPAFNKLINHVVKTMESGVVTLKLPVWTVARKLCRTRFCEHI</sequence>
<accession>A0AAD9GTD6</accession>
<proteinExistence type="predicted"/>
<evidence type="ECO:0000313" key="1">
    <source>
        <dbReference type="EMBL" id="KAK1943818.1"/>
    </source>
</evidence>
<dbReference type="EMBL" id="JASMQC010000007">
    <property type="protein sequence ID" value="KAK1943818.1"/>
    <property type="molecule type" value="Genomic_DNA"/>
</dbReference>
<keyword evidence="2" id="KW-1185">Reference proteome</keyword>
<gene>
    <name evidence="1" type="ORF">P3T76_005214</name>
</gene>
<dbReference type="Proteomes" id="UP001259832">
    <property type="component" value="Unassembled WGS sequence"/>
</dbReference>
<name>A0AAD9GTD6_9STRA</name>